<feature type="transmembrane region" description="Helical" evidence="1">
    <location>
        <begin position="66"/>
        <end position="87"/>
    </location>
</feature>
<gene>
    <name evidence="3" type="ORF">RRG08_016602</name>
</gene>
<dbReference type="CDD" id="cd03391">
    <property type="entry name" value="PAP2_containing_2_like"/>
    <property type="match status" value="1"/>
</dbReference>
<dbReference type="PANTHER" id="PTHR14969:SF13">
    <property type="entry name" value="AT30094P"/>
    <property type="match status" value="1"/>
</dbReference>
<dbReference type="InterPro" id="IPR000326">
    <property type="entry name" value="PAP2/HPO"/>
</dbReference>
<dbReference type="AlphaFoldDB" id="A0AAE1AIM2"/>
<dbReference type="Pfam" id="PF01569">
    <property type="entry name" value="PAP2"/>
    <property type="match status" value="1"/>
</dbReference>
<keyword evidence="1" id="KW-0472">Membrane</keyword>
<keyword evidence="1" id="KW-0812">Transmembrane</keyword>
<evidence type="ECO:0000256" key="1">
    <source>
        <dbReference type="SAM" id="Phobius"/>
    </source>
</evidence>
<organism evidence="3 4">
    <name type="scientific">Elysia crispata</name>
    <name type="common">lettuce slug</name>
    <dbReference type="NCBI Taxonomy" id="231223"/>
    <lineage>
        <taxon>Eukaryota</taxon>
        <taxon>Metazoa</taxon>
        <taxon>Spiralia</taxon>
        <taxon>Lophotrochozoa</taxon>
        <taxon>Mollusca</taxon>
        <taxon>Gastropoda</taxon>
        <taxon>Heterobranchia</taxon>
        <taxon>Euthyneura</taxon>
        <taxon>Panpulmonata</taxon>
        <taxon>Sacoglossa</taxon>
        <taxon>Placobranchoidea</taxon>
        <taxon>Plakobranchidae</taxon>
        <taxon>Elysia</taxon>
    </lineage>
</organism>
<evidence type="ECO:0000313" key="3">
    <source>
        <dbReference type="EMBL" id="KAK3788200.1"/>
    </source>
</evidence>
<dbReference type="EMBL" id="JAWDGP010001779">
    <property type="protein sequence ID" value="KAK3788200.1"/>
    <property type="molecule type" value="Genomic_DNA"/>
</dbReference>
<feature type="transmembrane region" description="Helical" evidence="1">
    <location>
        <begin position="99"/>
        <end position="117"/>
    </location>
</feature>
<dbReference type="GO" id="GO:0042392">
    <property type="term" value="F:sphingosine-1-phosphate phosphatase activity"/>
    <property type="evidence" value="ECO:0007669"/>
    <property type="project" value="TreeGrafter"/>
</dbReference>
<keyword evidence="1" id="KW-1133">Transmembrane helix</keyword>
<protein>
    <recommendedName>
        <fullName evidence="2">Phosphatidic acid phosphatase type 2/haloperoxidase domain-containing protein</fullName>
    </recommendedName>
</protein>
<feature type="domain" description="Phosphatidic acid phosphatase type 2/haloperoxidase" evidence="2">
    <location>
        <begin position="94"/>
        <end position="207"/>
    </location>
</feature>
<comment type="caution">
    <text evidence="3">The sequence shown here is derived from an EMBL/GenBank/DDBJ whole genome shotgun (WGS) entry which is preliminary data.</text>
</comment>
<dbReference type="SUPFAM" id="SSF48317">
    <property type="entry name" value="Acid phosphatase/Vanadium-dependent haloperoxidase"/>
    <property type="match status" value="1"/>
</dbReference>
<evidence type="ECO:0000259" key="2">
    <source>
        <dbReference type="SMART" id="SM00014"/>
    </source>
</evidence>
<proteinExistence type="predicted"/>
<dbReference type="Gene3D" id="1.20.144.10">
    <property type="entry name" value="Phosphatidic acid phosphatase type 2/haloperoxidase"/>
    <property type="match status" value="1"/>
</dbReference>
<dbReference type="PANTHER" id="PTHR14969">
    <property type="entry name" value="SPHINGOSINE-1-PHOSPHATE PHOSPHOHYDROLASE"/>
    <property type="match status" value="1"/>
</dbReference>
<sequence length="230" mass="25817">MRKRSIPVKVKKTDDGEEETATQVCTSACQTLMDSLIAFDQQLTARMAVCATKESSLGHLRPFMKILEISCHGVPWILGSLLLFAFSHKPQDVTVSVNLLGVLFFDLIVVGLLKLIFRRSRPTHNVMDMFAAPSVDKFSFPSGHSTRAAMMSWYLCAHLFPSSQFWCSLICLWSISVAASRVLLGRHHVFDVVCGFLIGMAAYHIYVTHIWVSQDTCLAYLDTYFGHVHL</sequence>
<feature type="transmembrane region" description="Helical" evidence="1">
    <location>
        <begin position="187"/>
        <end position="206"/>
    </location>
</feature>
<keyword evidence="4" id="KW-1185">Reference proteome</keyword>
<dbReference type="Proteomes" id="UP001283361">
    <property type="component" value="Unassembled WGS sequence"/>
</dbReference>
<accession>A0AAE1AIM2</accession>
<dbReference type="SMART" id="SM00014">
    <property type="entry name" value="acidPPc"/>
    <property type="match status" value="1"/>
</dbReference>
<dbReference type="InterPro" id="IPR036938">
    <property type="entry name" value="PAP2/HPO_sf"/>
</dbReference>
<name>A0AAE1AIM2_9GAST</name>
<reference evidence="3" key="1">
    <citation type="journal article" date="2023" name="G3 (Bethesda)">
        <title>A reference genome for the long-term kleptoplast-retaining sea slug Elysia crispata morphotype clarki.</title>
        <authorList>
            <person name="Eastman K.E."/>
            <person name="Pendleton A.L."/>
            <person name="Shaikh M.A."/>
            <person name="Suttiyut T."/>
            <person name="Ogas R."/>
            <person name="Tomko P."/>
            <person name="Gavelis G."/>
            <person name="Widhalm J.R."/>
            <person name="Wisecaver J.H."/>
        </authorList>
    </citation>
    <scope>NUCLEOTIDE SEQUENCE</scope>
    <source>
        <strain evidence="3">ECLA1</strain>
    </source>
</reference>
<evidence type="ECO:0000313" key="4">
    <source>
        <dbReference type="Proteomes" id="UP001283361"/>
    </source>
</evidence>